<dbReference type="InterPro" id="IPR003673">
    <property type="entry name" value="CoA-Trfase_fam_III"/>
</dbReference>
<accession>A0A0U3HU36</accession>
<sequence length="411" mass="43503">MDQSTHTDLLQEIFGRPGTGPLAGVVVADLSRVLAGPYCTMLLADMGATVIKVESAAGDDARAWVPPQRDGESTFFLSVNRNKYSIALDFDDPGDLGLVEQIVARADILVENFKPGGLARWGLDYESVSAWRPDIVYASITGFGTDGGAQLPGYDLLAQALSGMMSLTGSQHGEPYRAGVALFDVITGLHAAVGVLGAHHERRASGLGQHVELNLLSSALSGLVNQTAAFVAGGTVPTRMGNEHPSLYPYEPFPARNKELVIAVGNNAQFARLCTCLGAPELAADERFATVAARNANRAQLRELMIERLAARDAEDWFERLMAVKVPCAPILGVDEGVRFAADLGLEPVAVAGTGERRIPTVRHPASFSRTPVDYGQAPPALDGDRERVLAWLAAGRPVGAVAGAAVREAS</sequence>
<proteinExistence type="predicted"/>
<dbReference type="EMBL" id="CP013254">
    <property type="protein sequence ID" value="ALU38768.1"/>
    <property type="molecule type" value="Genomic_DNA"/>
</dbReference>
<evidence type="ECO:0000313" key="2">
    <source>
        <dbReference type="EMBL" id="ALU38768.1"/>
    </source>
</evidence>
<dbReference type="InterPro" id="IPR050483">
    <property type="entry name" value="CoA-transferase_III_domain"/>
</dbReference>
<dbReference type="OrthoDB" id="9797653at2"/>
<dbReference type="KEGG" id="kfv:AS188_02275"/>
<gene>
    <name evidence="2" type="ORF">AS188_02275</name>
</gene>
<dbReference type="Gene3D" id="3.40.50.10540">
    <property type="entry name" value="Crotonobetainyl-coa:carnitine coa-transferase, domain 1"/>
    <property type="match status" value="1"/>
</dbReference>
<dbReference type="Proteomes" id="UP000057181">
    <property type="component" value="Chromosome"/>
</dbReference>
<dbReference type="GO" id="GO:0008410">
    <property type="term" value="F:CoA-transferase activity"/>
    <property type="evidence" value="ECO:0007669"/>
    <property type="project" value="TreeGrafter"/>
</dbReference>
<dbReference type="PANTHER" id="PTHR48207">
    <property type="entry name" value="SUCCINATE--HYDROXYMETHYLGLUTARATE COA-TRANSFERASE"/>
    <property type="match status" value="1"/>
</dbReference>
<keyword evidence="1" id="KW-0808">Transferase</keyword>
<evidence type="ECO:0000256" key="1">
    <source>
        <dbReference type="ARBA" id="ARBA00022679"/>
    </source>
</evidence>
<dbReference type="SUPFAM" id="SSF89796">
    <property type="entry name" value="CoA-transferase family III (CaiB/BaiF)"/>
    <property type="match status" value="1"/>
</dbReference>
<dbReference type="InterPro" id="IPR044855">
    <property type="entry name" value="CoA-Trfase_III_dom3_sf"/>
</dbReference>
<dbReference type="Gene3D" id="3.30.1540.10">
    <property type="entry name" value="formyl-coa transferase, domain 3"/>
    <property type="match status" value="1"/>
</dbReference>
<name>A0A0U3HU36_9MICC</name>
<dbReference type="PANTHER" id="PTHR48207:SF3">
    <property type="entry name" value="SUCCINATE--HYDROXYMETHYLGLUTARATE COA-TRANSFERASE"/>
    <property type="match status" value="1"/>
</dbReference>
<dbReference type="STRING" id="446860.AS188_02275"/>
<dbReference type="Pfam" id="PF02515">
    <property type="entry name" value="CoA_transf_3"/>
    <property type="match status" value="1"/>
</dbReference>
<dbReference type="RefSeq" id="WP_058857480.1">
    <property type="nucleotide sequence ID" value="NZ_CP013254.1"/>
</dbReference>
<dbReference type="InterPro" id="IPR023606">
    <property type="entry name" value="CoA-Trfase_III_dom_1_sf"/>
</dbReference>
<evidence type="ECO:0000313" key="3">
    <source>
        <dbReference type="Proteomes" id="UP000057181"/>
    </source>
</evidence>
<organism evidence="2 3">
    <name type="scientific">Kocuria flava</name>
    <dbReference type="NCBI Taxonomy" id="446860"/>
    <lineage>
        <taxon>Bacteria</taxon>
        <taxon>Bacillati</taxon>
        <taxon>Actinomycetota</taxon>
        <taxon>Actinomycetes</taxon>
        <taxon>Micrococcales</taxon>
        <taxon>Micrococcaceae</taxon>
        <taxon>Kocuria</taxon>
    </lineage>
</organism>
<protein>
    <submittedName>
        <fullName evidence="2">Carnitine dehydratase</fullName>
    </submittedName>
</protein>
<reference evidence="2 3" key="1">
    <citation type="submission" date="2015-11" db="EMBL/GenBank/DDBJ databases">
        <title>Complete Genome Sequence of Kocuria flava strain HO-9041.</title>
        <authorList>
            <person name="Zhou M."/>
            <person name="Dai J."/>
        </authorList>
    </citation>
    <scope>NUCLEOTIDE SEQUENCE [LARGE SCALE GENOMIC DNA]</scope>
    <source>
        <strain evidence="2 3">HO-9041</strain>
    </source>
</reference>
<dbReference type="AlphaFoldDB" id="A0A0U3HU36"/>